<dbReference type="AlphaFoldDB" id="A0A059XS75"/>
<evidence type="ECO:0000313" key="1">
    <source>
        <dbReference type="EMBL" id="AIA29658.1"/>
    </source>
</evidence>
<dbReference type="RefSeq" id="WP_038562053.1">
    <property type="nucleotide sequence ID" value="NZ_AP018940.1"/>
</dbReference>
<dbReference type="KEGG" id="mcr:MCFN_02680"/>
<sequence length="96" mass="10572">MEKAEVSQVFINILETTPGVYSIQNLFEEQNKSTDSVIVHNVSKNIWDLTAAITILQNSNLKNIVTSISSALRFALRKKGQKLGKLNILVGGLSND</sequence>
<reference evidence="1 2" key="1">
    <citation type="journal article" date="2014" name="Genome Announc.">
        <title>Complete Genome Sequence of the Bovine Mastitis Pathogen Mycoplasma californicum Strain ST-6T (ATCC 33461T).</title>
        <authorList>
            <person name="Calcutt M.J."/>
            <person name="Foecking M.F."/>
            <person name="Fox L.K."/>
        </authorList>
    </citation>
    <scope>NUCLEOTIDE SEQUENCE [LARGE SCALE GENOMIC DNA]</scope>
    <source>
        <strain evidence="1 2">ST-6</strain>
    </source>
</reference>
<organism evidence="1 2">
    <name type="scientific">Mycoplasmopsis californica</name>
    <dbReference type="NCBI Taxonomy" id="2113"/>
    <lineage>
        <taxon>Bacteria</taxon>
        <taxon>Bacillati</taxon>
        <taxon>Mycoplasmatota</taxon>
        <taxon>Mycoplasmoidales</taxon>
        <taxon>Metamycoplasmataceae</taxon>
        <taxon>Mycoplasmopsis</taxon>
    </lineage>
</organism>
<dbReference type="Proteomes" id="UP000027088">
    <property type="component" value="Chromosome"/>
</dbReference>
<protein>
    <submittedName>
        <fullName evidence="1">Uncharacterized protein</fullName>
    </submittedName>
</protein>
<keyword evidence="2" id="KW-1185">Reference proteome</keyword>
<gene>
    <name evidence="1" type="ORF">MCFN_02680</name>
</gene>
<dbReference type="eggNOG" id="ENOG5030MYW">
    <property type="taxonomic scope" value="Bacteria"/>
</dbReference>
<dbReference type="OrthoDB" id="399377at2"/>
<dbReference type="EMBL" id="CP007521">
    <property type="protein sequence ID" value="AIA29658.1"/>
    <property type="molecule type" value="Genomic_DNA"/>
</dbReference>
<evidence type="ECO:0000313" key="2">
    <source>
        <dbReference type="Proteomes" id="UP000027088"/>
    </source>
</evidence>
<accession>A0A059XS75</accession>
<proteinExistence type="predicted"/>
<name>A0A059XS75_9BACT</name>